<dbReference type="PANTHER" id="PTHR33204">
    <property type="entry name" value="TRANSCRIPTIONAL REGULATOR, MARR FAMILY"/>
    <property type="match status" value="1"/>
</dbReference>
<dbReference type="Proteomes" id="UP001549320">
    <property type="component" value="Unassembled WGS sequence"/>
</dbReference>
<dbReference type="RefSeq" id="WP_354443634.1">
    <property type="nucleotide sequence ID" value="NZ_JBEPSH010000004.1"/>
</dbReference>
<evidence type="ECO:0000313" key="6">
    <source>
        <dbReference type="Proteomes" id="UP001549320"/>
    </source>
</evidence>
<dbReference type="InterPro" id="IPR011991">
    <property type="entry name" value="ArsR-like_HTH"/>
</dbReference>
<dbReference type="GO" id="GO:0003677">
    <property type="term" value="F:DNA binding"/>
    <property type="evidence" value="ECO:0007669"/>
    <property type="project" value="UniProtKB-KW"/>
</dbReference>
<dbReference type="SUPFAM" id="SSF46785">
    <property type="entry name" value="Winged helix' DNA-binding domain"/>
    <property type="match status" value="1"/>
</dbReference>
<keyword evidence="3" id="KW-0804">Transcription</keyword>
<dbReference type="InterPro" id="IPR002577">
    <property type="entry name" value="HTH_HxlR"/>
</dbReference>
<dbReference type="CDD" id="cd00090">
    <property type="entry name" value="HTH_ARSR"/>
    <property type="match status" value="1"/>
</dbReference>
<dbReference type="PROSITE" id="PS51118">
    <property type="entry name" value="HTH_HXLR"/>
    <property type="match status" value="1"/>
</dbReference>
<keyword evidence="2 5" id="KW-0238">DNA-binding</keyword>
<sequence>MREPEDLLDPLPAGCGVARFLVLLDGPWATLIVRELLAGPKRFSDLREQLPGISANTLTRRLRRFEAYGVVERTTYAQVPPRVEYELTPLGQQLTPVLAAMARWALSVPEPVHTP</sequence>
<dbReference type="InterPro" id="IPR036388">
    <property type="entry name" value="WH-like_DNA-bd_sf"/>
</dbReference>
<dbReference type="Pfam" id="PF01638">
    <property type="entry name" value="HxlR"/>
    <property type="match status" value="1"/>
</dbReference>
<protein>
    <submittedName>
        <fullName evidence="5">DNA-binding HxlR family transcriptional regulator</fullName>
    </submittedName>
</protein>
<dbReference type="EMBL" id="JBEPSH010000004">
    <property type="protein sequence ID" value="MET4577347.1"/>
    <property type="molecule type" value="Genomic_DNA"/>
</dbReference>
<reference evidence="5 6" key="1">
    <citation type="submission" date="2024-06" db="EMBL/GenBank/DDBJ databases">
        <title>Sorghum-associated microbial communities from plants grown in Nebraska, USA.</title>
        <authorList>
            <person name="Schachtman D."/>
        </authorList>
    </citation>
    <scope>NUCLEOTIDE SEQUENCE [LARGE SCALE GENOMIC DNA]</scope>
    <source>
        <strain evidence="5 6">2709</strain>
    </source>
</reference>
<gene>
    <name evidence="5" type="ORF">ABIE13_002458</name>
</gene>
<evidence type="ECO:0000256" key="3">
    <source>
        <dbReference type="ARBA" id="ARBA00023163"/>
    </source>
</evidence>
<dbReference type="InterPro" id="IPR036390">
    <property type="entry name" value="WH_DNA-bd_sf"/>
</dbReference>
<dbReference type="PANTHER" id="PTHR33204:SF37">
    <property type="entry name" value="HTH-TYPE TRANSCRIPTIONAL REGULATOR YODB"/>
    <property type="match status" value="1"/>
</dbReference>
<evidence type="ECO:0000313" key="5">
    <source>
        <dbReference type="EMBL" id="MET4577347.1"/>
    </source>
</evidence>
<proteinExistence type="predicted"/>
<dbReference type="Gene3D" id="1.10.10.10">
    <property type="entry name" value="Winged helix-like DNA-binding domain superfamily/Winged helix DNA-binding domain"/>
    <property type="match status" value="1"/>
</dbReference>
<keyword evidence="6" id="KW-1185">Reference proteome</keyword>
<name>A0ABV2Q9X6_9BURK</name>
<evidence type="ECO:0000259" key="4">
    <source>
        <dbReference type="PROSITE" id="PS51118"/>
    </source>
</evidence>
<keyword evidence="1" id="KW-0805">Transcription regulation</keyword>
<feature type="domain" description="HTH hxlR-type" evidence="4">
    <location>
        <begin position="15"/>
        <end position="113"/>
    </location>
</feature>
<evidence type="ECO:0000256" key="2">
    <source>
        <dbReference type="ARBA" id="ARBA00023125"/>
    </source>
</evidence>
<comment type="caution">
    <text evidence="5">The sequence shown here is derived from an EMBL/GenBank/DDBJ whole genome shotgun (WGS) entry which is preliminary data.</text>
</comment>
<organism evidence="5 6">
    <name type="scientific">Ottowia thiooxydans</name>
    <dbReference type="NCBI Taxonomy" id="219182"/>
    <lineage>
        <taxon>Bacteria</taxon>
        <taxon>Pseudomonadati</taxon>
        <taxon>Pseudomonadota</taxon>
        <taxon>Betaproteobacteria</taxon>
        <taxon>Burkholderiales</taxon>
        <taxon>Comamonadaceae</taxon>
        <taxon>Ottowia</taxon>
    </lineage>
</organism>
<accession>A0ABV2Q9X6</accession>
<evidence type="ECO:0000256" key="1">
    <source>
        <dbReference type="ARBA" id="ARBA00023015"/>
    </source>
</evidence>